<evidence type="ECO:0008006" key="4">
    <source>
        <dbReference type="Google" id="ProtNLM"/>
    </source>
</evidence>
<organism evidence="2 3">
    <name type="scientific">Moraxella nonliquefaciens</name>
    <dbReference type="NCBI Taxonomy" id="478"/>
    <lineage>
        <taxon>Bacteria</taxon>
        <taxon>Pseudomonadati</taxon>
        <taxon>Pseudomonadota</taxon>
        <taxon>Gammaproteobacteria</taxon>
        <taxon>Moraxellales</taxon>
        <taxon>Moraxellaceae</taxon>
        <taxon>Moraxella</taxon>
    </lineage>
</organism>
<evidence type="ECO:0000313" key="2">
    <source>
        <dbReference type="EMBL" id="QPT45249.1"/>
    </source>
</evidence>
<evidence type="ECO:0000256" key="1">
    <source>
        <dbReference type="SAM" id="SignalP"/>
    </source>
</evidence>
<protein>
    <recommendedName>
        <fullName evidence="4">Kazal-like domain-containing protein</fullName>
    </recommendedName>
</protein>
<dbReference type="RefSeq" id="WP_145916065.1">
    <property type="nucleotide sequence ID" value="NZ_CP065728.1"/>
</dbReference>
<evidence type="ECO:0000313" key="3">
    <source>
        <dbReference type="Proteomes" id="UP000594834"/>
    </source>
</evidence>
<name>A0A7T3C260_MORNO</name>
<feature type="chain" id="PRO_5046021169" description="Kazal-like domain-containing protein" evidence="1">
    <location>
        <begin position="20"/>
        <end position="99"/>
    </location>
</feature>
<feature type="signal peptide" evidence="1">
    <location>
        <begin position="1"/>
        <end position="19"/>
    </location>
</feature>
<proteinExistence type="predicted"/>
<dbReference type="PROSITE" id="PS51257">
    <property type="entry name" value="PROKAR_LIPOPROTEIN"/>
    <property type="match status" value="1"/>
</dbReference>
<dbReference type="Proteomes" id="UP000594834">
    <property type="component" value="Chromosome"/>
</dbReference>
<sequence length="99" mass="10872">MKRLTLLCPLLLTACTAPTVTPKPAVIDAIAPHPSTLSEPAMSMKHCTMEYFPVCATLEQNGQRFDETFGNRCAAHTFIPNDTKVIDVRDGECNPNSKH</sequence>
<gene>
    <name evidence="2" type="ORF">I6G26_04465</name>
</gene>
<dbReference type="EMBL" id="CP065728">
    <property type="protein sequence ID" value="QPT45249.1"/>
    <property type="molecule type" value="Genomic_DNA"/>
</dbReference>
<keyword evidence="3" id="KW-1185">Reference proteome</keyword>
<accession>A0A7T3C260</accession>
<dbReference type="Gene3D" id="3.30.60.30">
    <property type="match status" value="1"/>
</dbReference>
<keyword evidence="1" id="KW-0732">Signal</keyword>
<reference evidence="2 3" key="1">
    <citation type="submission" date="2020-12" db="EMBL/GenBank/DDBJ databases">
        <title>FDA dAtabase for Regulatory Grade micrObial Sequences (FDA-ARGOS): Supporting development and validation of Infectious Disease Dx tests.</title>
        <authorList>
            <person name="Sproer C."/>
            <person name="Gronow S."/>
            <person name="Severitt S."/>
            <person name="Schroder I."/>
            <person name="Tallon L."/>
            <person name="Sadzewicz L."/>
            <person name="Zhao X."/>
            <person name="Boylan J."/>
            <person name="Ott S."/>
            <person name="Bowen H."/>
            <person name="Vavikolanu K."/>
            <person name="Mehta A."/>
            <person name="Aluvathingal J."/>
            <person name="Nadendla S."/>
            <person name="Lowell S."/>
            <person name="Myers T."/>
            <person name="Yan Y."/>
            <person name="Sichtig H."/>
        </authorList>
    </citation>
    <scope>NUCLEOTIDE SEQUENCE [LARGE SCALE GENOMIC DNA]</scope>
    <source>
        <strain evidence="2 3">FDAARGOS_869</strain>
    </source>
</reference>